<comment type="subcellular location">
    <subcellularLocation>
        <location evidence="1">Plastid</location>
        <location evidence="1">Chloroplast</location>
    </subcellularLocation>
</comment>
<organism evidence="4">
    <name type="scientific">Haptolina ericina</name>
    <dbReference type="NCBI Taxonomy" id="156174"/>
    <lineage>
        <taxon>Eukaryota</taxon>
        <taxon>Haptista</taxon>
        <taxon>Haptophyta</taxon>
        <taxon>Prymnesiophyceae</taxon>
        <taxon>Prymnesiales</taxon>
        <taxon>Prymnesiaceae</taxon>
        <taxon>Haptolina</taxon>
    </lineage>
</organism>
<dbReference type="EMBL" id="HBHX01000878">
    <property type="protein sequence ID" value="CAE0096815.1"/>
    <property type="molecule type" value="Transcribed_RNA"/>
</dbReference>
<dbReference type="GO" id="GO:0009507">
    <property type="term" value="C:chloroplast"/>
    <property type="evidence" value="ECO:0007669"/>
    <property type="project" value="UniProtKB-SubCell"/>
</dbReference>
<keyword evidence="2" id="KW-0150">Chloroplast</keyword>
<evidence type="ECO:0000256" key="3">
    <source>
        <dbReference type="ARBA" id="ARBA00022640"/>
    </source>
</evidence>
<gene>
    <name evidence="4" type="ORF">HERI1096_LOCUS520</name>
    <name evidence="5" type="ORF">HERI1096_LOCUS522</name>
</gene>
<accession>A0A6T8ZB96</accession>
<reference evidence="4" key="1">
    <citation type="submission" date="2021-01" db="EMBL/GenBank/DDBJ databases">
        <authorList>
            <person name="Corre E."/>
            <person name="Pelletier E."/>
            <person name="Niang G."/>
            <person name="Scheremetjew M."/>
            <person name="Finn R."/>
            <person name="Kale V."/>
            <person name="Holt S."/>
            <person name="Cochrane G."/>
            <person name="Meng A."/>
            <person name="Brown T."/>
            <person name="Cohen L."/>
        </authorList>
    </citation>
    <scope>NUCLEOTIDE SEQUENCE</scope>
    <source>
        <strain evidence="4">CCMP281</strain>
    </source>
</reference>
<evidence type="ECO:0000256" key="1">
    <source>
        <dbReference type="ARBA" id="ARBA00004229"/>
    </source>
</evidence>
<evidence type="ECO:0000256" key="2">
    <source>
        <dbReference type="ARBA" id="ARBA00022528"/>
    </source>
</evidence>
<dbReference type="AlphaFoldDB" id="A0A6T8ZB96"/>
<evidence type="ECO:0008006" key="6">
    <source>
        <dbReference type="Google" id="ProtNLM"/>
    </source>
</evidence>
<protein>
    <recommendedName>
        <fullName evidence="6">Chlorophyll a-b binding protein, chloroplastic</fullName>
    </recommendedName>
</protein>
<name>A0A6T8ZB96_9EUKA</name>
<dbReference type="Pfam" id="PF00504">
    <property type="entry name" value="Chloroa_b-bind"/>
    <property type="match status" value="1"/>
</dbReference>
<evidence type="ECO:0000313" key="4">
    <source>
        <dbReference type="EMBL" id="CAE0096815.1"/>
    </source>
</evidence>
<dbReference type="InterPro" id="IPR022796">
    <property type="entry name" value="Chloroa_b-bind"/>
</dbReference>
<sequence length="113" mass="11709">MVVADSQVSATNRQVFQLLNDPDAAPPGDFKFDPLGFSATGSSEMKRDMAEKELANGRIAMLAFSGIVTQSALTGGGFPYTYNGVADLVPPLAVVNPIDAIGICSSGIINGCQ</sequence>
<keyword evidence="3" id="KW-0934">Plastid</keyword>
<dbReference type="Gene3D" id="1.10.3460.10">
    <property type="entry name" value="Chlorophyll a/b binding protein domain"/>
    <property type="match status" value="1"/>
</dbReference>
<proteinExistence type="predicted"/>
<evidence type="ECO:0000313" key="5">
    <source>
        <dbReference type="EMBL" id="CAE0096818.1"/>
    </source>
</evidence>
<dbReference type="SUPFAM" id="SSF103511">
    <property type="entry name" value="Chlorophyll a-b binding protein"/>
    <property type="match status" value="1"/>
</dbReference>
<dbReference type="EMBL" id="HBHX01000880">
    <property type="protein sequence ID" value="CAE0096818.1"/>
    <property type="molecule type" value="Transcribed_RNA"/>
</dbReference>